<sequence length="278" mass="31134">MKARKWKDLIIYRLLPLAAFVGFICFPFYWTLVTSLKVEGDIIKRPVRYLPDPATIQNYVTAWRDVGFSQYFLNSLLVSAVACLMTVASALLVGYALSRFKFKGKQPFMLVLLCTQFIPSAMLIIPLFITFSKLHLINNHWSLILVYTTFQIPFSSIMMKGFVEKIPYHLEEAAYVDGCSRFQALVKVVLPVLTPGVVACASFSFISCWNEFLFALMFVNNTKKFTIPVGLSFMQGQFDINYGALAAGSMIALAPAILMFIYVQKYLVGGLTAGAVKG</sequence>
<gene>
    <name evidence="9" type="ORF">L0N08_02185</name>
</gene>
<comment type="similarity">
    <text evidence="7">Belongs to the binding-protein-dependent transport system permease family.</text>
</comment>
<feature type="transmembrane region" description="Helical" evidence="7">
    <location>
        <begin position="109"/>
        <end position="129"/>
    </location>
</feature>
<feature type="transmembrane region" description="Helical" evidence="7">
    <location>
        <begin position="240"/>
        <end position="263"/>
    </location>
</feature>
<dbReference type="InterPro" id="IPR035906">
    <property type="entry name" value="MetI-like_sf"/>
</dbReference>
<dbReference type="PANTHER" id="PTHR32243">
    <property type="entry name" value="MALTOSE TRANSPORT SYSTEM PERMEASE-RELATED"/>
    <property type="match status" value="1"/>
</dbReference>
<dbReference type="Gene3D" id="1.10.3720.10">
    <property type="entry name" value="MetI-like"/>
    <property type="match status" value="1"/>
</dbReference>
<evidence type="ECO:0000256" key="1">
    <source>
        <dbReference type="ARBA" id="ARBA00004651"/>
    </source>
</evidence>
<dbReference type="RefSeq" id="WP_117557468.1">
    <property type="nucleotide sequence ID" value="NZ_JAKNGE010000002.1"/>
</dbReference>
<keyword evidence="4 7" id="KW-0812">Transmembrane</keyword>
<comment type="caution">
    <text evidence="9">The sequence shown here is derived from an EMBL/GenBank/DDBJ whole genome shotgun (WGS) entry which is preliminary data.</text>
</comment>
<proteinExistence type="inferred from homology"/>
<evidence type="ECO:0000256" key="2">
    <source>
        <dbReference type="ARBA" id="ARBA00022448"/>
    </source>
</evidence>
<feature type="domain" description="ABC transmembrane type-1" evidence="8">
    <location>
        <begin position="72"/>
        <end position="263"/>
    </location>
</feature>
<protein>
    <submittedName>
        <fullName evidence="9">Carbohydrate ABC transporter permease</fullName>
    </submittedName>
</protein>
<evidence type="ECO:0000256" key="6">
    <source>
        <dbReference type="ARBA" id="ARBA00023136"/>
    </source>
</evidence>
<dbReference type="InterPro" id="IPR000515">
    <property type="entry name" value="MetI-like"/>
</dbReference>
<feature type="transmembrane region" description="Helical" evidence="7">
    <location>
        <begin position="141"/>
        <end position="163"/>
    </location>
</feature>
<dbReference type="AlphaFoldDB" id="A0AAX1SMU6"/>
<organism evidence="9 10">
    <name type="scientific">Enterocloster aldenensis</name>
    <dbReference type="NCBI Taxonomy" id="358742"/>
    <lineage>
        <taxon>Bacteria</taxon>
        <taxon>Bacillati</taxon>
        <taxon>Bacillota</taxon>
        <taxon>Clostridia</taxon>
        <taxon>Lachnospirales</taxon>
        <taxon>Lachnospiraceae</taxon>
        <taxon>Enterocloster</taxon>
    </lineage>
</organism>
<keyword evidence="6 7" id="KW-0472">Membrane</keyword>
<evidence type="ECO:0000313" key="10">
    <source>
        <dbReference type="Proteomes" id="UP001299608"/>
    </source>
</evidence>
<name>A0AAX1SMU6_9FIRM</name>
<evidence type="ECO:0000256" key="3">
    <source>
        <dbReference type="ARBA" id="ARBA00022475"/>
    </source>
</evidence>
<dbReference type="CDD" id="cd06261">
    <property type="entry name" value="TM_PBP2"/>
    <property type="match status" value="1"/>
</dbReference>
<dbReference type="SUPFAM" id="SSF161098">
    <property type="entry name" value="MetI-like"/>
    <property type="match status" value="1"/>
</dbReference>
<evidence type="ECO:0000259" key="8">
    <source>
        <dbReference type="PROSITE" id="PS50928"/>
    </source>
</evidence>
<dbReference type="PANTHER" id="PTHR32243:SF18">
    <property type="entry name" value="INNER MEMBRANE ABC TRANSPORTER PERMEASE PROTEIN YCJP"/>
    <property type="match status" value="1"/>
</dbReference>
<dbReference type="Pfam" id="PF00528">
    <property type="entry name" value="BPD_transp_1"/>
    <property type="match status" value="1"/>
</dbReference>
<comment type="subcellular location">
    <subcellularLocation>
        <location evidence="1 7">Cell membrane</location>
        <topology evidence="1 7">Multi-pass membrane protein</topology>
    </subcellularLocation>
</comment>
<dbReference type="Proteomes" id="UP001299608">
    <property type="component" value="Unassembled WGS sequence"/>
</dbReference>
<keyword evidence="3" id="KW-1003">Cell membrane</keyword>
<dbReference type="EMBL" id="JAKNGE010000002">
    <property type="protein sequence ID" value="MCG4744215.1"/>
    <property type="molecule type" value="Genomic_DNA"/>
</dbReference>
<dbReference type="InterPro" id="IPR050901">
    <property type="entry name" value="BP-dep_ABC_trans_perm"/>
</dbReference>
<keyword evidence="5 7" id="KW-1133">Transmembrane helix</keyword>
<keyword evidence="2 7" id="KW-0813">Transport</keyword>
<feature type="transmembrane region" description="Helical" evidence="7">
    <location>
        <begin position="71"/>
        <end position="97"/>
    </location>
</feature>
<dbReference type="GO" id="GO:0055085">
    <property type="term" value="P:transmembrane transport"/>
    <property type="evidence" value="ECO:0007669"/>
    <property type="project" value="InterPro"/>
</dbReference>
<dbReference type="PROSITE" id="PS50928">
    <property type="entry name" value="ABC_TM1"/>
    <property type="match status" value="1"/>
</dbReference>
<feature type="transmembrane region" description="Helical" evidence="7">
    <location>
        <begin position="12"/>
        <end position="30"/>
    </location>
</feature>
<evidence type="ECO:0000256" key="7">
    <source>
        <dbReference type="RuleBase" id="RU363032"/>
    </source>
</evidence>
<feature type="transmembrane region" description="Helical" evidence="7">
    <location>
        <begin position="184"/>
        <end position="206"/>
    </location>
</feature>
<evidence type="ECO:0000256" key="5">
    <source>
        <dbReference type="ARBA" id="ARBA00022989"/>
    </source>
</evidence>
<reference evidence="9" key="1">
    <citation type="submission" date="2022-01" db="EMBL/GenBank/DDBJ databases">
        <title>Collection of gut derived symbiotic bacterial strains cultured from healthy donors.</title>
        <authorList>
            <person name="Lin H."/>
            <person name="Kohout C."/>
            <person name="Waligurski E."/>
            <person name="Pamer E.G."/>
        </authorList>
    </citation>
    <scope>NUCLEOTIDE SEQUENCE</scope>
    <source>
        <strain evidence="9">DFI.6.55</strain>
    </source>
</reference>
<dbReference type="GO" id="GO:0005886">
    <property type="term" value="C:plasma membrane"/>
    <property type="evidence" value="ECO:0007669"/>
    <property type="project" value="UniProtKB-SubCell"/>
</dbReference>
<evidence type="ECO:0000313" key="9">
    <source>
        <dbReference type="EMBL" id="MCG4744215.1"/>
    </source>
</evidence>
<accession>A0AAX1SMU6</accession>
<evidence type="ECO:0000256" key="4">
    <source>
        <dbReference type="ARBA" id="ARBA00022692"/>
    </source>
</evidence>